<feature type="compositionally biased region" description="Polar residues" evidence="1">
    <location>
        <begin position="345"/>
        <end position="451"/>
    </location>
</feature>
<feature type="compositionally biased region" description="Polar residues" evidence="1">
    <location>
        <begin position="271"/>
        <end position="299"/>
    </location>
</feature>
<feature type="region of interest" description="Disordered" evidence="1">
    <location>
        <begin position="329"/>
        <end position="514"/>
    </location>
</feature>
<keyword evidence="2" id="KW-0732">Signal</keyword>
<feature type="compositionally biased region" description="Low complexity" evidence="1">
    <location>
        <begin position="485"/>
        <end position="503"/>
    </location>
</feature>
<proteinExistence type="predicted"/>
<name>A0A131Z021_RHIAP</name>
<feature type="compositionally biased region" description="Low complexity" evidence="1">
    <location>
        <begin position="452"/>
        <end position="468"/>
    </location>
</feature>
<sequence length="514" mass="53844">MCRLVLRFAAHCLAIVIFTSDASKADVSCADDPGNSMCQFMSTNKGSVEDRRAYYPQSQQDPVPGAMSLDMFSSPAFQSSLGSLSDSNMPLWLFMGLGLDKSPETVALYHGPSGFAVTLAPSQVNLNEDGTVGDISSGSNQQMQKASKQLSQVVAAGAQPTGQKKNAWQFQTQQQTTAWPKNTKAYNTFQSNALIAHQNSAPTQPLQGAKQPQSLGKAKLLGPGFGHQGNSNPQLTAGAMVQSTGPQAPSPNVWSNSASKMNQGKPAMPNQAASNSAPFVKQPATTQQYQPSFPVSPSRYQKFGSAPAEQKQYLAQGAYQQGITNALPSAQPVAPRQPVGPGQYPFQQPQHQAATVPTQTRPNFSPSNVATTPQGQLSGQPSQTGTPQSFSPDAQSQQNGATKTTLPQQLFSPQQTLTGASTKPSSTSTEALPTPQQQLGANPPLNSTQEPTAPEQAGKAATAAPTNAAKEEGSLTAGTPSSESTATTVAQTPATQTPLTEQQEALRKVGITSS</sequence>
<feature type="compositionally biased region" description="Polar residues" evidence="1">
    <location>
        <begin position="228"/>
        <end position="262"/>
    </location>
</feature>
<evidence type="ECO:0000313" key="3">
    <source>
        <dbReference type="EMBL" id="JAP84085.1"/>
    </source>
</evidence>
<dbReference type="AlphaFoldDB" id="A0A131Z021"/>
<reference evidence="3" key="1">
    <citation type="journal article" date="2016" name="Ticks Tick Borne Dis.">
        <title>De novo assembly and annotation of the salivary gland transcriptome of Rhipicephalus appendiculatus male and female ticks during blood feeding.</title>
        <authorList>
            <person name="de Castro M.H."/>
            <person name="de Klerk D."/>
            <person name="Pienaar R."/>
            <person name="Latif A.A."/>
            <person name="Rees D.J."/>
            <person name="Mans B.J."/>
        </authorList>
    </citation>
    <scope>NUCLEOTIDE SEQUENCE</scope>
    <source>
        <tissue evidence="3">Salivary glands</tissue>
    </source>
</reference>
<feature type="chain" id="PRO_5007286433" evidence="2">
    <location>
        <begin position="26"/>
        <end position="514"/>
    </location>
</feature>
<evidence type="ECO:0000256" key="2">
    <source>
        <dbReference type="SAM" id="SignalP"/>
    </source>
</evidence>
<evidence type="ECO:0000256" key="1">
    <source>
        <dbReference type="SAM" id="MobiDB-lite"/>
    </source>
</evidence>
<organism evidence="3">
    <name type="scientific">Rhipicephalus appendiculatus</name>
    <name type="common">Brown ear tick</name>
    <dbReference type="NCBI Taxonomy" id="34631"/>
    <lineage>
        <taxon>Eukaryota</taxon>
        <taxon>Metazoa</taxon>
        <taxon>Ecdysozoa</taxon>
        <taxon>Arthropoda</taxon>
        <taxon>Chelicerata</taxon>
        <taxon>Arachnida</taxon>
        <taxon>Acari</taxon>
        <taxon>Parasitiformes</taxon>
        <taxon>Ixodida</taxon>
        <taxon>Ixodoidea</taxon>
        <taxon>Ixodidae</taxon>
        <taxon>Rhipicephalinae</taxon>
        <taxon>Rhipicephalus</taxon>
        <taxon>Rhipicephalus</taxon>
    </lineage>
</organism>
<accession>A0A131Z021</accession>
<dbReference type="EMBL" id="GEDV01004472">
    <property type="protein sequence ID" value="JAP84085.1"/>
    <property type="molecule type" value="Transcribed_RNA"/>
</dbReference>
<feature type="region of interest" description="Disordered" evidence="1">
    <location>
        <begin position="221"/>
        <end position="307"/>
    </location>
</feature>
<feature type="signal peptide" evidence="2">
    <location>
        <begin position="1"/>
        <end position="25"/>
    </location>
</feature>
<protein>
    <submittedName>
        <fullName evidence="3">Uncharacterized protein</fullName>
    </submittedName>
</protein>